<feature type="region of interest" description="Disordered" evidence="1">
    <location>
        <begin position="206"/>
        <end position="241"/>
    </location>
</feature>
<reference evidence="2 3" key="1">
    <citation type="submission" date="2020-02" db="EMBL/GenBank/DDBJ databases">
        <authorList>
            <person name="Ferguson B K."/>
        </authorList>
    </citation>
    <scope>NUCLEOTIDE SEQUENCE [LARGE SCALE GENOMIC DNA]</scope>
</reference>
<dbReference type="Proteomes" id="UP000479190">
    <property type="component" value="Unassembled WGS sequence"/>
</dbReference>
<gene>
    <name evidence="2" type="ORF">TBRA_LOCUS1635</name>
</gene>
<dbReference type="EMBL" id="CADCXV010000335">
    <property type="protein sequence ID" value="CAB0029606.1"/>
    <property type="molecule type" value="Genomic_DNA"/>
</dbReference>
<feature type="region of interest" description="Disordered" evidence="1">
    <location>
        <begin position="76"/>
        <end position="106"/>
    </location>
</feature>
<feature type="compositionally biased region" description="Polar residues" evidence="1">
    <location>
        <begin position="206"/>
        <end position="223"/>
    </location>
</feature>
<feature type="region of interest" description="Disordered" evidence="1">
    <location>
        <begin position="255"/>
        <end position="274"/>
    </location>
</feature>
<protein>
    <submittedName>
        <fullName evidence="2">Uncharacterized protein</fullName>
    </submittedName>
</protein>
<sequence length="274" mass="30946">MSQQSVVTEYFATRKRRASEDLRNKSKVLILDGNETQPQKVLPIIREDETKQTSMASLQNKLEPKRGSVVRNLKFDADEKTTTKSATPRARTPRTRRSSVTEDKSQTDIREALLKQTQESDNKNVLFAKLGNLSPKKTRLRTTRALKKALQEEEEEEEVTKIDEPVICKTPTKAKPLVQMNIDEIKTKLNKSSRLAELRERINKLKSSSATPSTTPHLNSSIIDTPPATPRTPATTNSALLKGIPTSLLEKIRAKQAAKDLERMTRTSTWTKTR</sequence>
<dbReference type="Gene3D" id="1.10.10.1420">
    <property type="entry name" value="DNA replication factor Cdt1, C-terminal WH domain"/>
    <property type="match status" value="1"/>
</dbReference>
<accession>A0A6H5HVI4</accession>
<name>A0A6H5HVI4_9HYME</name>
<dbReference type="InterPro" id="IPR038090">
    <property type="entry name" value="Cdt1_C_WH_dom_sf"/>
</dbReference>
<evidence type="ECO:0000313" key="3">
    <source>
        <dbReference type="Proteomes" id="UP000479190"/>
    </source>
</evidence>
<feature type="region of interest" description="Disordered" evidence="1">
    <location>
        <begin position="1"/>
        <end position="22"/>
    </location>
</feature>
<evidence type="ECO:0000256" key="1">
    <source>
        <dbReference type="SAM" id="MobiDB-lite"/>
    </source>
</evidence>
<feature type="compositionally biased region" description="Basic and acidic residues" evidence="1">
    <location>
        <begin position="255"/>
        <end position="265"/>
    </location>
</feature>
<organism evidence="2 3">
    <name type="scientific">Trichogramma brassicae</name>
    <dbReference type="NCBI Taxonomy" id="86971"/>
    <lineage>
        <taxon>Eukaryota</taxon>
        <taxon>Metazoa</taxon>
        <taxon>Ecdysozoa</taxon>
        <taxon>Arthropoda</taxon>
        <taxon>Hexapoda</taxon>
        <taxon>Insecta</taxon>
        <taxon>Pterygota</taxon>
        <taxon>Neoptera</taxon>
        <taxon>Endopterygota</taxon>
        <taxon>Hymenoptera</taxon>
        <taxon>Apocrita</taxon>
        <taxon>Proctotrupomorpha</taxon>
        <taxon>Chalcidoidea</taxon>
        <taxon>Trichogrammatidae</taxon>
        <taxon>Trichogramma</taxon>
    </lineage>
</organism>
<proteinExistence type="predicted"/>
<dbReference type="OrthoDB" id="341730at2759"/>
<keyword evidence="3" id="KW-1185">Reference proteome</keyword>
<evidence type="ECO:0000313" key="2">
    <source>
        <dbReference type="EMBL" id="CAB0029606.1"/>
    </source>
</evidence>
<dbReference type="AlphaFoldDB" id="A0A6H5HVI4"/>